<dbReference type="InterPro" id="IPR003123">
    <property type="entry name" value="VPS9"/>
</dbReference>
<feature type="repeat" description="ANK" evidence="1">
    <location>
        <begin position="791"/>
        <end position="816"/>
    </location>
</feature>
<evidence type="ECO:0000256" key="1">
    <source>
        <dbReference type="PROSITE-ProRule" id="PRU00023"/>
    </source>
</evidence>
<accession>A0A8I6TE88</accession>
<protein>
    <recommendedName>
        <fullName evidence="2">VPS9 domain-containing protein</fullName>
    </recommendedName>
</protein>
<dbReference type="GO" id="GO:0005085">
    <property type="term" value="F:guanyl-nucleotide exchange factor activity"/>
    <property type="evidence" value="ECO:0007669"/>
    <property type="project" value="TreeGrafter"/>
</dbReference>
<dbReference type="PROSITE" id="PS51205">
    <property type="entry name" value="VPS9"/>
    <property type="match status" value="1"/>
</dbReference>
<evidence type="ECO:0000259" key="2">
    <source>
        <dbReference type="PROSITE" id="PS51205"/>
    </source>
</evidence>
<proteinExistence type="predicted"/>
<dbReference type="InterPro" id="IPR037191">
    <property type="entry name" value="VPS9_dom_sf"/>
</dbReference>
<dbReference type="RefSeq" id="XP_014243304.1">
    <property type="nucleotide sequence ID" value="XM_014387818.2"/>
</dbReference>
<dbReference type="CDD" id="cd22885">
    <property type="entry name" value="ANKRD27_zf1"/>
    <property type="match status" value="1"/>
</dbReference>
<dbReference type="Pfam" id="PF02204">
    <property type="entry name" value="VPS9"/>
    <property type="match status" value="1"/>
</dbReference>
<dbReference type="KEGG" id="clec:106663176"/>
<keyword evidence="1" id="KW-0040">ANK repeat</keyword>
<dbReference type="GO" id="GO:0005769">
    <property type="term" value="C:early endosome"/>
    <property type="evidence" value="ECO:0007669"/>
    <property type="project" value="TreeGrafter"/>
</dbReference>
<dbReference type="PROSITE" id="PS50297">
    <property type="entry name" value="ANK_REP_REGION"/>
    <property type="match status" value="7"/>
</dbReference>
<dbReference type="InterPro" id="IPR036770">
    <property type="entry name" value="Ankyrin_rpt-contain_sf"/>
</dbReference>
<dbReference type="Pfam" id="PF00023">
    <property type="entry name" value="Ank"/>
    <property type="match status" value="1"/>
</dbReference>
<dbReference type="PROSITE" id="PS50088">
    <property type="entry name" value="ANK_REPEAT"/>
    <property type="match status" value="7"/>
</dbReference>
<dbReference type="EnsemblMetazoa" id="XM_014387818.2">
    <property type="protein sequence ID" value="XP_014243304.1"/>
    <property type="gene ID" value="LOC106663176"/>
</dbReference>
<dbReference type="SUPFAM" id="SSF109993">
    <property type="entry name" value="VPS9 domain"/>
    <property type="match status" value="1"/>
</dbReference>
<feature type="repeat" description="ANK" evidence="1">
    <location>
        <begin position="825"/>
        <end position="857"/>
    </location>
</feature>
<keyword evidence="4" id="KW-1185">Reference proteome</keyword>
<dbReference type="PANTHER" id="PTHR24170:SF2">
    <property type="entry name" value="ANKYRIN REPEAT DOMAIN-CONTAINING PROTEIN 27"/>
    <property type="match status" value="1"/>
</dbReference>
<dbReference type="GeneID" id="106663176"/>
<dbReference type="GO" id="GO:0043005">
    <property type="term" value="C:neuron projection"/>
    <property type="evidence" value="ECO:0007669"/>
    <property type="project" value="TreeGrafter"/>
</dbReference>
<dbReference type="InterPro" id="IPR002110">
    <property type="entry name" value="Ankyrin_rpt"/>
</dbReference>
<dbReference type="GO" id="GO:0097422">
    <property type="term" value="C:tubular endosome"/>
    <property type="evidence" value="ECO:0007669"/>
    <property type="project" value="TreeGrafter"/>
</dbReference>
<dbReference type="OrthoDB" id="411646at2759"/>
<dbReference type="CDD" id="cd22886">
    <property type="entry name" value="ANKRD27_zf2"/>
    <property type="match status" value="1"/>
</dbReference>
<dbReference type="Proteomes" id="UP000494040">
    <property type="component" value="Unassembled WGS sequence"/>
</dbReference>
<dbReference type="Gene3D" id="1.25.40.20">
    <property type="entry name" value="Ankyrin repeat-containing domain"/>
    <property type="match status" value="3"/>
</dbReference>
<reference evidence="3" key="1">
    <citation type="submission" date="2022-01" db="UniProtKB">
        <authorList>
            <consortium name="EnsemblMetazoa"/>
        </authorList>
    </citation>
    <scope>IDENTIFICATION</scope>
</reference>
<feature type="repeat" description="ANK" evidence="1">
    <location>
        <begin position="557"/>
        <end position="578"/>
    </location>
</feature>
<dbReference type="AlphaFoldDB" id="A0A8I6TE88"/>
<dbReference type="GO" id="GO:0005886">
    <property type="term" value="C:plasma membrane"/>
    <property type="evidence" value="ECO:0007669"/>
    <property type="project" value="TreeGrafter"/>
</dbReference>
<dbReference type="GO" id="GO:0000149">
    <property type="term" value="F:SNARE binding"/>
    <property type="evidence" value="ECO:0007669"/>
    <property type="project" value="TreeGrafter"/>
</dbReference>
<feature type="repeat" description="ANK" evidence="1">
    <location>
        <begin position="757"/>
        <end position="789"/>
    </location>
</feature>
<dbReference type="SUPFAM" id="SSF48403">
    <property type="entry name" value="Ankyrin repeat"/>
    <property type="match status" value="2"/>
</dbReference>
<dbReference type="OMA" id="WIVCVPR"/>
<dbReference type="InterPro" id="IPR051248">
    <property type="entry name" value="UPF0507/Ank_repeat_27"/>
</dbReference>
<feature type="repeat" description="ANK" evidence="1">
    <location>
        <begin position="524"/>
        <end position="556"/>
    </location>
</feature>
<dbReference type="GO" id="GO:0005770">
    <property type="term" value="C:late endosome"/>
    <property type="evidence" value="ECO:0007669"/>
    <property type="project" value="TreeGrafter"/>
</dbReference>
<evidence type="ECO:0000313" key="3">
    <source>
        <dbReference type="EnsemblMetazoa" id="XP_014243304.1"/>
    </source>
</evidence>
<dbReference type="SMART" id="SM00248">
    <property type="entry name" value="ANK"/>
    <property type="match status" value="7"/>
</dbReference>
<feature type="repeat" description="ANK" evidence="1">
    <location>
        <begin position="596"/>
        <end position="628"/>
    </location>
</feature>
<evidence type="ECO:0000313" key="4">
    <source>
        <dbReference type="Proteomes" id="UP000494040"/>
    </source>
</evidence>
<sequence length="884" mass="98745">MGDREGTSKQGLGSREVINDMESNYDEDLSENIFFKVLQNEYFDLFSKATAEGWIICVPRADSIPKYALDANDFFSHVLIPNEELPETHFRTLNGKEVRICNRVVIVDSEDAVTFTTHVLFEETYYTADMLRYKVLCVESPLQHCSDDLKTESGIITVHNLRDCIDFLWTESSKEVLERIDEAVQTFLSANDRLEFKSLQDQKDAISELYTKCLNIALKDSKLREKTYMNRHMLDNAKVSVESYMHHNVYGKLMKGISACTAYEDACFNKIVRNLYDIQLKDLKIGSEFQVVIPKARSELKKIECYSTVVGKVGCLRKTIVAITNEDAALSQMNVLAADELLPMLVFLVAKSGIPNWIAHLTFIKEFSFSNSAFHGNQHNFLVTSLEAAITYIKTDLKVEPSEPESQLIYNDLEDNKIKAERGSSRLSSLFDFAKEGNLEKVQEILGTKDIGIGSLEGLNLCHPLCSCDRCEKELSISMHMSPTIQSCDDRGFTVLHIASMYGQPKIVDLLVRLGAKLNKTDYKGATALHYAGARGHQNSLLILLHAGAVFDQPDNEGNTVLHLAAANGHESCVKALLYFTEQTWEKLDINCLNNQGETPLHNASRWGFTNITAILLEYGASPLIENKRKLTPVDVANNIHILEQLSSNKIQKMDTSLIESDISITSKSLDFTDEESPVKKTSAVRPKSTDDIRKIERALRAIAFGDITLACFYLGLEMNSNESLNNNCHPLCSCKNKKFNPLDTKNALDVNSCNAEGFTPLHEAAKYGQTELIKLLIGVSADVNVQTFKSGMTPFHLACQNQKFNSAKLLLETGSVDVDSTDSFGNTGLHYASETNNLKLIKLILENHGKRDIKNNSGKTPLDIAKESMLISAVQLLTSHTQS</sequence>
<dbReference type="PANTHER" id="PTHR24170">
    <property type="entry name" value="ANKYRIN REPEAT DOMAIN-CONTAINING PROTEIN 27"/>
    <property type="match status" value="1"/>
</dbReference>
<dbReference type="Gene3D" id="1.20.1050.80">
    <property type="entry name" value="VPS9 domain"/>
    <property type="match status" value="1"/>
</dbReference>
<feature type="domain" description="VPS9" evidence="2">
    <location>
        <begin position="262"/>
        <end position="402"/>
    </location>
</feature>
<dbReference type="GO" id="GO:0045022">
    <property type="term" value="P:early endosome to late endosome transport"/>
    <property type="evidence" value="ECO:0007669"/>
    <property type="project" value="TreeGrafter"/>
</dbReference>
<organism evidence="3 4">
    <name type="scientific">Cimex lectularius</name>
    <name type="common">Bed bug</name>
    <name type="synonym">Acanthia lectularia</name>
    <dbReference type="NCBI Taxonomy" id="79782"/>
    <lineage>
        <taxon>Eukaryota</taxon>
        <taxon>Metazoa</taxon>
        <taxon>Ecdysozoa</taxon>
        <taxon>Arthropoda</taxon>
        <taxon>Hexapoda</taxon>
        <taxon>Insecta</taxon>
        <taxon>Pterygota</taxon>
        <taxon>Neoptera</taxon>
        <taxon>Paraneoptera</taxon>
        <taxon>Hemiptera</taxon>
        <taxon>Heteroptera</taxon>
        <taxon>Panheteroptera</taxon>
        <taxon>Cimicomorpha</taxon>
        <taxon>Cimicidae</taxon>
        <taxon>Cimex</taxon>
    </lineage>
</organism>
<feature type="repeat" description="ANK" evidence="1">
    <location>
        <begin position="491"/>
        <end position="523"/>
    </location>
</feature>
<dbReference type="GO" id="GO:0030133">
    <property type="term" value="C:transport vesicle"/>
    <property type="evidence" value="ECO:0007669"/>
    <property type="project" value="TreeGrafter"/>
</dbReference>
<dbReference type="PRINTS" id="PR01415">
    <property type="entry name" value="ANKYRIN"/>
</dbReference>
<dbReference type="GO" id="GO:0048812">
    <property type="term" value="P:neuron projection morphogenesis"/>
    <property type="evidence" value="ECO:0007669"/>
    <property type="project" value="TreeGrafter"/>
</dbReference>
<dbReference type="Pfam" id="PF12796">
    <property type="entry name" value="Ank_2"/>
    <property type="match status" value="3"/>
</dbReference>
<name>A0A8I6TE88_CIMLE</name>